<dbReference type="PANTHER" id="PTHR34129:SF1">
    <property type="entry name" value="DUF952 DOMAIN-CONTAINING PROTEIN"/>
    <property type="match status" value="1"/>
</dbReference>
<protein>
    <recommendedName>
        <fullName evidence="3">DUF952 domain-containing protein</fullName>
    </recommendedName>
</protein>
<dbReference type="Gene3D" id="3.20.170.20">
    <property type="entry name" value="Protein of unknown function DUF952"/>
    <property type="match status" value="1"/>
</dbReference>
<gene>
    <name evidence="1" type="ORF">DFP72DRAFT_958313</name>
</gene>
<dbReference type="AlphaFoldDB" id="A0A8H6MAV2"/>
<dbReference type="Proteomes" id="UP000521943">
    <property type="component" value="Unassembled WGS sequence"/>
</dbReference>
<dbReference type="InterPro" id="IPR009297">
    <property type="entry name" value="DUF952"/>
</dbReference>
<dbReference type="Pfam" id="PF06108">
    <property type="entry name" value="DUF952"/>
    <property type="match status" value="1"/>
</dbReference>
<evidence type="ECO:0008006" key="3">
    <source>
        <dbReference type="Google" id="ProtNLM"/>
    </source>
</evidence>
<dbReference type="EMBL" id="JACGCI010000008">
    <property type="protein sequence ID" value="KAF6762363.1"/>
    <property type="molecule type" value="Genomic_DNA"/>
</dbReference>
<reference evidence="1 2" key="1">
    <citation type="submission" date="2020-07" db="EMBL/GenBank/DDBJ databases">
        <title>Comparative genomics of pyrophilous fungi reveals a link between fire events and developmental genes.</title>
        <authorList>
            <consortium name="DOE Joint Genome Institute"/>
            <person name="Steindorff A.S."/>
            <person name="Carver A."/>
            <person name="Calhoun S."/>
            <person name="Stillman K."/>
            <person name="Liu H."/>
            <person name="Lipzen A."/>
            <person name="Pangilinan J."/>
            <person name="Labutti K."/>
            <person name="Bruns T.D."/>
            <person name="Grigoriev I.V."/>
        </authorList>
    </citation>
    <scope>NUCLEOTIDE SEQUENCE [LARGE SCALE GENOMIC DNA]</scope>
    <source>
        <strain evidence="1 2">CBS 144469</strain>
    </source>
</reference>
<keyword evidence="2" id="KW-1185">Reference proteome</keyword>
<dbReference type="OrthoDB" id="3335358at2759"/>
<accession>A0A8H6MAV2</accession>
<evidence type="ECO:0000313" key="1">
    <source>
        <dbReference type="EMBL" id="KAF6762363.1"/>
    </source>
</evidence>
<dbReference type="SUPFAM" id="SSF56399">
    <property type="entry name" value="ADP-ribosylation"/>
    <property type="match status" value="1"/>
</dbReference>
<name>A0A8H6MAV2_9AGAR</name>
<evidence type="ECO:0000313" key="2">
    <source>
        <dbReference type="Proteomes" id="UP000521943"/>
    </source>
</evidence>
<comment type="caution">
    <text evidence="1">The sequence shown here is derived from an EMBL/GenBank/DDBJ whole genome shotgun (WGS) entry which is preliminary data.</text>
</comment>
<organism evidence="1 2">
    <name type="scientific">Ephemerocybe angulata</name>
    <dbReference type="NCBI Taxonomy" id="980116"/>
    <lineage>
        <taxon>Eukaryota</taxon>
        <taxon>Fungi</taxon>
        <taxon>Dikarya</taxon>
        <taxon>Basidiomycota</taxon>
        <taxon>Agaricomycotina</taxon>
        <taxon>Agaricomycetes</taxon>
        <taxon>Agaricomycetidae</taxon>
        <taxon>Agaricales</taxon>
        <taxon>Agaricineae</taxon>
        <taxon>Psathyrellaceae</taxon>
        <taxon>Ephemerocybe</taxon>
    </lineage>
</organism>
<proteinExistence type="predicted"/>
<sequence length="140" mass="15867">MTESTSTPTYLYKIVPESAAPPDPLPDRLPVSALDEQDGFIHLSTAKQVLGTLNRFFANDQKIYLLRLEYTKVKELIKWENHQREEGKEGAEGYFPHIYNGNNLGKKEVESVSSVNRKEGEDSWEQGIGFDCGLVCLLIY</sequence>
<dbReference type="PANTHER" id="PTHR34129">
    <property type="entry name" value="BLR1139 PROTEIN"/>
    <property type="match status" value="1"/>
</dbReference>